<dbReference type="EMBL" id="CP138582">
    <property type="protein sequence ID" value="WPG99915.1"/>
    <property type="molecule type" value="Genomic_DNA"/>
</dbReference>
<feature type="transmembrane region" description="Helical" evidence="6">
    <location>
        <begin position="187"/>
        <end position="206"/>
    </location>
</feature>
<organism evidence="7 8">
    <name type="scientific">Acrodontium crateriforme</name>
    <dbReference type="NCBI Taxonomy" id="150365"/>
    <lineage>
        <taxon>Eukaryota</taxon>
        <taxon>Fungi</taxon>
        <taxon>Dikarya</taxon>
        <taxon>Ascomycota</taxon>
        <taxon>Pezizomycotina</taxon>
        <taxon>Dothideomycetes</taxon>
        <taxon>Dothideomycetidae</taxon>
        <taxon>Mycosphaerellales</taxon>
        <taxon>Teratosphaeriaceae</taxon>
        <taxon>Acrodontium</taxon>
    </lineage>
</organism>
<protein>
    <recommendedName>
        <fullName evidence="9">MFS general substrate transporter</fullName>
    </recommendedName>
</protein>
<evidence type="ECO:0000256" key="1">
    <source>
        <dbReference type="ARBA" id="ARBA00004141"/>
    </source>
</evidence>
<dbReference type="Gene3D" id="1.20.1250.20">
    <property type="entry name" value="MFS general substrate transporter like domains"/>
    <property type="match status" value="1"/>
</dbReference>
<dbReference type="SUPFAM" id="SSF103473">
    <property type="entry name" value="MFS general substrate transporter"/>
    <property type="match status" value="1"/>
</dbReference>
<dbReference type="GO" id="GO:0022857">
    <property type="term" value="F:transmembrane transporter activity"/>
    <property type="evidence" value="ECO:0007669"/>
    <property type="project" value="InterPro"/>
</dbReference>
<dbReference type="Pfam" id="PF07690">
    <property type="entry name" value="MFS_1"/>
    <property type="match status" value="1"/>
</dbReference>
<dbReference type="PANTHER" id="PTHR23294:SF59">
    <property type="entry name" value="UNC93-LIKE PROTEIN C922.05C"/>
    <property type="match status" value="1"/>
</dbReference>
<comment type="subcellular location">
    <subcellularLocation>
        <location evidence="1">Membrane</location>
        <topology evidence="1">Multi-pass membrane protein</topology>
    </subcellularLocation>
</comment>
<accession>A0AAQ3R3Q1</accession>
<evidence type="ECO:0000313" key="7">
    <source>
        <dbReference type="EMBL" id="WPG99915.1"/>
    </source>
</evidence>
<evidence type="ECO:0000313" key="8">
    <source>
        <dbReference type="Proteomes" id="UP001303373"/>
    </source>
</evidence>
<proteinExistence type="predicted"/>
<reference evidence="7 8" key="1">
    <citation type="submission" date="2023-11" db="EMBL/GenBank/DDBJ databases">
        <title>An acidophilic fungus is an integral part of prey digestion in a carnivorous sundew plant.</title>
        <authorList>
            <person name="Tsai I.J."/>
        </authorList>
    </citation>
    <scope>NUCLEOTIDE SEQUENCE [LARGE SCALE GENOMIC DNA]</scope>
    <source>
        <strain evidence="7">169a</strain>
    </source>
</reference>
<dbReference type="AlphaFoldDB" id="A0AAQ3R3Q1"/>
<gene>
    <name evidence="7" type="ORF">R9X50_00273600</name>
</gene>
<feature type="transmembrane region" description="Helical" evidence="6">
    <location>
        <begin position="218"/>
        <end position="238"/>
    </location>
</feature>
<feature type="transmembrane region" description="Helical" evidence="6">
    <location>
        <begin position="146"/>
        <end position="167"/>
    </location>
</feature>
<evidence type="ECO:0000256" key="5">
    <source>
        <dbReference type="SAM" id="MobiDB-lite"/>
    </source>
</evidence>
<dbReference type="Proteomes" id="UP001303373">
    <property type="component" value="Chromosome 3"/>
</dbReference>
<keyword evidence="8" id="KW-1185">Reference proteome</keyword>
<dbReference type="CDD" id="cd06178">
    <property type="entry name" value="MFS_unc93-like"/>
    <property type="match status" value="1"/>
</dbReference>
<feature type="transmembrane region" description="Helical" evidence="6">
    <location>
        <begin position="343"/>
        <end position="362"/>
    </location>
</feature>
<feature type="transmembrane region" description="Helical" evidence="6">
    <location>
        <begin position="424"/>
        <end position="445"/>
    </location>
</feature>
<dbReference type="PANTHER" id="PTHR23294">
    <property type="entry name" value="ET TRANSLATION PRODUCT-RELATED"/>
    <property type="match status" value="1"/>
</dbReference>
<keyword evidence="4 6" id="KW-0472">Membrane</keyword>
<dbReference type="GO" id="GO:0016020">
    <property type="term" value="C:membrane"/>
    <property type="evidence" value="ECO:0007669"/>
    <property type="project" value="UniProtKB-SubCell"/>
</dbReference>
<dbReference type="InterPro" id="IPR051617">
    <property type="entry name" value="UNC-93-like_regulator"/>
</dbReference>
<evidence type="ECO:0000256" key="6">
    <source>
        <dbReference type="SAM" id="Phobius"/>
    </source>
</evidence>
<evidence type="ECO:0000256" key="4">
    <source>
        <dbReference type="ARBA" id="ARBA00023136"/>
    </source>
</evidence>
<evidence type="ECO:0000256" key="2">
    <source>
        <dbReference type="ARBA" id="ARBA00022692"/>
    </source>
</evidence>
<evidence type="ECO:0000256" key="3">
    <source>
        <dbReference type="ARBA" id="ARBA00022989"/>
    </source>
</evidence>
<sequence>MADQEKTLEKAPEIQSGTAAYSDHSGDDAVHHPNLDMTSWKYKKRRLGPISIPYYASPEMQLFLVSIVCFLCPGMFNALSGLGGAGTTNTKTADDANTALYATFAVVGFFAGTIANKLGLRISLSFGGLGYCIYCVSFLVDQFSDSYGFNIFAGFFLGCCAGILWCAQGTIMMSYPMEHQKGRFISVFWIIFNLGGVLGSLIPLGANHNAKTNATVSVGTYVGFVVLTGLGAAMAFTLTDAKNVVRKDGSRIIVMKNPTWKSEILGLGQTFGTDPYIILMFPMFLVSNWFTAYQFNDINAAFFDTRTRSLNGLLYWFFQMVGALVFGFALDYPGIKRTTKAKINWIVLMVMTMAVWGGGYAFQKRYTRATQNEKLNPGAVFMDWTDHGYIGPMFLYLIYGFYDAAWQTSVYWYMGSLTNNSRKLANFAGFYKGIQSAGAAITWVIDRTETPYMTTLAICWALLAGSLVIAAPVIGFKIKDTVSLEEDVKFSDETVEEVRGNSVTDLEHGQKF</sequence>
<name>A0AAQ3R3Q1_9PEZI</name>
<feature type="transmembrane region" description="Helical" evidence="6">
    <location>
        <begin position="62"/>
        <end position="86"/>
    </location>
</feature>
<feature type="compositionally biased region" description="Basic and acidic residues" evidence="5">
    <location>
        <begin position="1"/>
        <end position="12"/>
    </location>
</feature>
<keyword evidence="2 6" id="KW-0812">Transmembrane</keyword>
<feature type="transmembrane region" description="Helical" evidence="6">
    <location>
        <begin position="393"/>
        <end position="412"/>
    </location>
</feature>
<feature type="region of interest" description="Disordered" evidence="5">
    <location>
        <begin position="1"/>
        <end position="30"/>
    </location>
</feature>
<dbReference type="InterPro" id="IPR036259">
    <property type="entry name" value="MFS_trans_sf"/>
</dbReference>
<keyword evidence="3 6" id="KW-1133">Transmembrane helix</keyword>
<feature type="transmembrane region" description="Helical" evidence="6">
    <location>
        <begin position="451"/>
        <end position="474"/>
    </location>
</feature>
<feature type="transmembrane region" description="Helical" evidence="6">
    <location>
        <begin position="122"/>
        <end position="140"/>
    </location>
</feature>
<evidence type="ECO:0008006" key="9">
    <source>
        <dbReference type="Google" id="ProtNLM"/>
    </source>
</evidence>
<feature type="transmembrane region" description="Helical" evidence="6">
    <location>
        <begin position="98"/>
        <end position="115"/>
    </location>
</feature>
<dbReference type="InterPro" id="IPR011701">
    <property type="entry name" value="MFS"/>
</dbReference>
<feature type="transmembrane region" description="Helical" evidence="6">
    <location>
        <begin position="313"/>
        <end position="331"/>
    </location>
</feature>